<sequence length="68" mass="8011">MKAMQYLPEENLVEQALNALMKALGPVETMRFLNLHRSQRLESVERHRKWQATLNQEDFLSQVFGSHN</sequence>
<evidence type="ECO:0000313" key="1">
    <source>
        <dbReference type="EMBL" id="KHD10627.1"/>
    </source>
</evidence>
<gene>
    <name evidence="1" type="ORF">PN36_11180</name>
</gene>
<dbReference type="Proteomes" id="UP000030428">
    <property type="component" value="Unassembled WGS sequence"/>
</dbReference>
<evidence type="ECO:0000313" key="2">
    <source>
        <dbReference type="Proteomes" id="UP000030428"/>
    </source>
</evidence>
<protein>
    <submittedName>
        <fullName evidence="1">Uncharacterized protein</fullName>
    </submittedName>
</protein>
<comment type="caution">
    <text evidence="1">The sequence shown here is derived from an EMBL/GenBank/DDBJ whole genome shotgun (WGS) entry which is preliminary data.</text>
</comment>
<reference evidence="1 2" key="1">
    <citation type="journal article" date="2016" name="Front. Microbiol.">
        <title>Single-Cell (Meta-)Genomics of a Dimorphic Candidatus Thiomargarita nelsonii Reveals Genomic Plasticity.</title>
        <authorList>
            <person name="Flood B.E."/>
            <person name="Fliss P."/>
            <person name="Jones D.S."/>
            <person name="Dick G.J."/>
            <person name="Jain S."/>
            <person name="Kaster A.K."/>
            <person name="Winkel M."/>
            <person name="Mussmann M."/>
            <person name="Bailey J."/>
        </authorList>
    </citation>
    <scope>NUCLEOTIDE SEQUENCE [LARGE SCALE GENOMIC DNA]</scope>
    <source>
        <strain evidence="1">Hydrate Ridge</strain>
    </source>
</reference>
<proteinExistence type="predicted"/>
<keyword evidence="2" id="KW-1185">Reference proteome</keyword>
<dbReference type="AlphaFoldDB" id="A0A0A6P632"/>
<accession>A0A0A6P632</accession>
<organism evidence="1 2">
    <name type="scientific">Candidatus Thiomargarita nelsonii</name>
    <dbReference type="NCBI Taxonomy" id="1003181"/>
    <lineage>
        <taxon>Bacteria</taxon>
        <taxon>Pseudomonadati</taxon>
        <taxon>Pseudomonadota</taxon>
        <taxon>Gammaproteobacteria</taxon>
        <taxon>Thiotrichales</taxon>
        <taxon>Thiotrichaceae</taxon>
        <taxon>Thiomargarita</taxon>
    </lineage>
</organism>
<dbReference type="EMBL" id="JSZA02000034">
    <property type="protein sequence ID" value="KHD10627.1"/>
    <property type="molecule type" value="Genomic_DNA"/>
</dbReference>
<name>A0A0A6P632_9GAMM</name>